<organism evidence="2 3">
    <name type="scientific">Trichoderma longibrachiatum ATCC 18648</name>
    <dbReference type="NCBI Taxonomy" id="983965"/>
    <lineage>
        <taxon>Eukaryota</taxon>
        <taxon>Fungi</taxon>
        <taxon>Dikarya</taxon>
        <taxon>Ascomycota</taxon>
        <taxon>Pezizomycotina</taxon>
        <taxon>Sordariomycetes</taxon>
        <taxon>Hypocreomycetidae</taxon>
        <taxon>Hypocreales</taxon>
        <taxon>Hypocreaceae</taxon>
        <taxon>Trichoderma</taxon>
    </lineage>
</organism>
<dbReference type="OrthoDB" id="10588191at2759"/>
<reference evidence="2 3" key="1">
    <citation type="submission" date="2016-07" db="EMBL/GenBank/DDBJ databases">
        <title>Multiple horizontal gene transfer events from other fungi enriched the ability of initially mycotrophic Trichoderma (Ascomycota) to feed on dead plant biomass.</title>
        <authorList>
            <consortium name="DOE Joint Genome Institute"/>
            <person name="Aerts A."/>
            <person name="Atanasova L."/>
            <person name="Chenthamara K."/>
            <person name="Zhang J."/>
            <person name="Grujic M."/>
            <person name="Henrissat B."/>
            <person name="Kuo A."/>
            <person name="Salamov A."/>
            <person name="Lipzen A."/>
            <person name="Labutti K."/>
            <person name="Barry K."/>
            <person name="Miao Y."/>
            <person name="Rahimi M.J."/>
            <person name="Shen Q."/>
            <person name="Grigoriev I.V."/>
            <person name="Kubicek C.P."/>
            <person name="Druzhinina I.S."/>
        </authorList>
    </citation>
    <scope>NUCLEOTIDE SEQUENCE [LARGE SCALE GENOMIC DNA]</scope>
    <source>
        <strain evidence="2 3">ATCC 18648</strain>
    </source>
</reference>
<sequence length="184" mass="20526">MEEWKRKLGRARNSKRLCHEGTGYEKTRTRAPGTQTQNRTGQTLAMPISAKDRRAIGRLWRVEPAPGRLRSGSMTVAAGQRPHQTPYPLHLPCSMPPCLGSGFLLARGLFTTSSTSTFRTAVLHCQRVNAGPPGCRNKGQAACGRFRTIQGEASGRQCHSTHAHADRGKEKRALRRSRRDWRRS</sequence>
<keyword evidence="3" id="KW-1185">Reference proteome</keyword>
<evidence type="ECO:0000256" key="1">
    <source>
        <dbReference type="SAM" id="MobiDB-lite"/>
    </source>
</evidence>
<name>A0A2T4CIV4_TRILO</name>
<feature type="compositionally biased region" description="Basic residues" evidence="1">
    <location>
        <begin position="172"/>
        <end position="184"/>
    </location>
</feature>
<feature type="region of interest" description="Disordered" evidence="1">
    <location>
        <begin position="154"/>
        <end position="184"/>
    </location>
</feature>
<protein>
    <submittedName>
        <fullName evidence="2">Uncharacterized protein</fullName>
    </submittedName>
</protein>
<evidence type="ECO:0000313" key="3">
    <source>
        <dbReference type="Proteomes" id="UP000240760"/>
    </source>
</evidence>
<dbReference type="Proteomes" id="UP000240760">
    <property type="component" value="Unassembled WGS sequence"/>
</dbReference>
<accession>A0A2T4CIV4</accession>
<proteinExistence type="predicted"/>
<feature type="region of interest" description="Disordered" evidence="1">
    <location>
        <begin position="20"/>
        <end position="39"/>
    </location>
</feature>
<gene>
    <name evidence="2" type="ORF">M440DRAFT_1016462</name>
</gene>
<evidence type="ECO:0000313" key="2">
    <source>
        <dbReference type="EMBL" id="PTB81473.1"/>
    </source>
</evidence>
<dbReference type="AlphaFoldDB" id="A0A2T4CIV4"/>
<dbReference type="EMBL" id="KZ679126">
    <property type="protein sequence ID" value="PTB81473.1"/>
    <property type="molecule type" value="Genomic_DNA"/>
</dbReference>